<dbReference type="PANTHER" id="PTHR18934">
    <property type="entry name" value="ATP-DEPENDENT RNA HELICASE"/>
    <property type="match status" value="1"/>
</dbReference>
<keyword evidence="4" id="KW-0067">ATP-binding</keyword>
<dbReference type="Gene3D" id="3.40.50.300">
    <property type="entry name" value="P-loop containing nucleotide triphosphate hydrolases"/>
    <property type="match status" value="3"/>
</dbReference>
<feature type="compositionally biased region" description="Basic and acidic residues" evidence="5">
    <location>
        <begin position="34"/>
        <end position="48"/>
    </location>
</feature>
<dbReference type="InterPro" id="IPR027417">
    <property type="entry name" value="P-loop_NTPase"/>
</dbReference>
<dbReference type="GO" id="GO:0003723">
    <property type="term" value="F:RNA binding"/>
    <property type="evidence" value="ECO:0007669"/>
    <property type="project" value="TreeGrafter"/>
</dbReference>
<evidence type="ECO:0000313" key="7">
    <source>
        <dbReference type="EMBL" id="RCN34571.1"/>
    </source>
</evidence>
<feature type="compositionally biased region" description="Polar residues" evidence="5">
    <location>
        <begin position="174"/>
        <end position="183"/>
    </location>
</feature>
<gene>
    <name evidence="7" type="ORF">ANCCAN_19577</name>
</gene>
<keyword evidence="2" id="KW-0378">Hydrolase</keyword>
<evidence type="ECO:0000259" key="6">
    <source>
        <dbReference type="PROSITE" id="PS51194"/>
    </source>
</evidence>
<keyword evidence="8" id="KW-1185">Reference proteome</keyword>
<evidence type="ECO:0000256" key="3">
    <source>
        <dbReference type="ARBA" id="ARBA00022806"/>
    </source>
</evidence>
<dbReference type="OrthoDB" id="10025033at2759"/>
<dbReference type="EMBL" id="JOJR01000765">
    <property type="protein sequence ID" value="RCN34571.1"/>
    <property type="molecule type" value="Genomic_DNA"/>
</dbReference>
<dbReference type="SMART" id="SM00490">
    <property type="entry name" value="HELICc"/>
    <property type="match status" value="1"/>
</dbReference>
<keyword evidence="3 7" id="KW-0347">Helicase</keyword>
<dbReference type="GO" id="GO:0004386">
    <property type="term" value="F:helicase activity"/>
    <property type="evidence" value="ECO:0007669"/>
    <property type="project" value="UniProtKB-KW"/>
</dbReference>
<feature type="compositionally biased region" description="Polar residues" evidence="5">
    <location>
        <begin position="12"/>
        <end position="24"/>
    </location>
</feature>
<dbReference type="GO" id="GO:0005730">
    <property type="term" value="C:nucleolus"/>
    <property type="evidence" value="ECO:0007669"/>
    <property type="project" value="TreeGrafter"/>
</dbReference>
<dbReference type="GO" id="GO:0016787">
    <property type="term" value="F:hydrolase activity"/>
    <property type="evidence" value="ECO:0007669"/>
    <property type="project" value="UniProtKB-KW"/>
</dbReference>
<dbReference type="Pfam" id="PF21010">
    <property type="entry name" value="HA2_C"/>
    <property type="match status" value="1"/>
</dbReference>
<dbReference type="Gene3D" id="1.20.120.1080">
    <property type="match status" value="1"/>
</dbReference>
<evidence type="ECO:0000256" key="2">
    <source>
        <dbReference type="ARBA" id="ARBA00022801"/>
    </source>
</evidence>
<dbReference type="Pfam" id="PF23362">
    <property type="entry name" value="DHX37_C"/>
    <property type="match status" value="1"/>
</dbReference>
<feature type="region of interest" description="Disordered" evidence="5">
    <location>
        <begin position="1"/>
        <end position="73"/>
    </location>
</feature>
<dbReference type="GO" id="GO:0000462">
    <property type="term" value="P:maturation of SSU-rRNA from tricistronic rRNA transcript (SSU-rRNA, 5.8S rRNA, LSU-rRNA)"/>
    <property type="evidence" value="ECO:0007669"/>
    <property type="project" value="TreeGrafter"/>
</dbReference>
<dbReference type="STRING" id="29170.A0A368FQS5"/>
<dbReference type="InterPro" id="IPR056371">
    <property type="entry name" value="DHX37-like_C"/>
</dbReference>
<sequence>MTSKNDILYDPNTANSNSADSNQLVLVPGKKRKKEDDGPVPKKKDATGGKKGKNNVKEKEKQKITKKMKRQLAAVQQRKANKLTQEELFASLAEYQLDAKKLNQLSSSSHMQDKLKNSIDDEDNFPTKIKTVSSKIKLAATIHQKERVQENYYPTDDESSDEDEEDEVEPASAETCQASTSAPQVEDEETTPAAVMDVEQSQQKPEAQMVVEEPSDSSVGLSESGQSISPANQSAGSNKEGIVVPTREIKTEDDDDTSSKPMVPTMQRKRVLVGRDSNIEAKRAQLPIYSEEVPIMETINDNIVTVICGETGSGKTTQTPQFLYEAGLSFLHLFSPMLLSNKVCRIHEALPDGAILVFVSGQQEVRQLVKKLVTRYPIHYEKSKDGELLVRGGKKWKKKRLEEVQNLKLEDFKENQVQQFDGEDLLETGVGDTMWDDYDDGEGEEEDQLYAAVLLTAYLSSLLSQDTPMSLPPRDCPPLYCLPLYSLLSSEKQRRVFEPPPEGARMCVIATNVAETSLTIPGVKYVVDSGYEKRRLYDPITGVSQFVVAHVSQASADQRAGRAGRIAAGHAYRLYSSAVFQNFEKFSRPEILDKPADQLVLHLKSMNIVKVVNFPFPSAPDPETLQAAEDRLIKLGALATTTKDGRTEARITPLGRTLSVFPLAPAYAKVIAMANQHNLMPHAILLIAALSVREPMVPISSIRGETDEETKEKMTEVLKLRRGWCGKGPGRRLGDLLVLMRAVTCSEAEKMDPEACAKLGLRHKAMMEIRRLRTQLTNIVNTSFKQADNVTMDPNLPPPSDAQAQMLRQMMVAGLADRIAKRVDRSAGDEEVPKGAYQTTKLQVHTKADLIEQWHKDENYLLEEYLEWLPESLHGTITVMWPPLEEKTAKMGRNKIYSKAK</sequence>
<feature type="compositionally biased region" description="Acidic residues" evidence="5">
    <location>
        <begin position="155"/>
        <end position="169"/>
    </location>
</feature>
<evidence type="ECO:0000256" key="4">
    <source>
        <dbReference type="ARBA" id="ARBA00022840"/>
    </source>
</evidence>
<comment type="caution">
    <text evidence="7">The sequence shown here is derived from an EMBL/GenBank/DDBJ whole genome shotgun (WGS) entry which is preliminary data.</text>
</comment>
<accession>A0A368FQS5</accession>
<reference evidence="7 8" key="1">
    <citation type="submission" date="2014-10" db="EMBL/GenBank/DDBJ databases">
        <title>Draft genome of the hookworm Ancylostoma caninum.</title>
        <authorList>
            <person name="Mitreva M."/>
        </authorList>
    </citation>
    <scope>NUCLEOTIDE SEQUENCE [LARGE SCALE GENOMIC DNA]</scope>
    <source>
        <strain evidence="7 8">Baltimore</strain>
    </source>
</reference>
<dbReference type="PANTHER" id="PTHR18934:SF99">
    <property type="entry name" value="ATP-DEPENDENT RNA HELICASE DHX37-RELATED"/>
    <property type="match status" value="1"/>
</dbReference>
<dbReference type="PROSITE" id="PS51194">
    <property type="entry name" value="HELICASE_CTER"/>
    <property type="match status" value="1"/>
</dbReference>
<keyword evidence="1" id="KW-0547">Nucleotide-binding</keyword>
<dbReference type="SUPFAM" id="SSF52540">
    <property type="entry name" value="P-loop containing nucleoside triphosphate hydrolases"/>
    <property type="match status" value="1"/>
</dbReference>
<dbReference type="GO" id="GO:0005524">
    <property type="term" value="F:ATP binding"/>
    <property type="evidence" value="ECO:0007669"/>
    <property type="project" value="UniProtKB-KW"/>
</dbReference>
<name>A0A368FQS5_ANCCA</name>
<evidence type="ECO:0000256" key="1">
    <source>
        <dbReference type="ARBA" id="ARBA00022741"/>
    </source>
</evidence>
<dbReference type="Pfam" id="PF00271">
    <property type="entry name" value="Helicase_C"/>
    <property type="match status" value="1"/>
</dbReference>
<dbReference type="CDD" id="cd18791">
    <property type="entry name" value="SF2_C_RHA"/>
    <property type="match status" value="1"/>
</dbReference>
<dbReference type="InterPro" id="IPR001650">
    <property type="entry name" value="Helicase_C-like"/>
</dbReference>
<evidence type="ECO:0000313" key="8">
    <source>
        <dbReference type="Proteomes" id="UP000252519"/>
    </source>
</evidence>
<dbReference type="InterPro" id="IPR007502">
    <property type="entry name" value="Helicase-assoc_dom"/>
</dbReference>
<feature type="region of interest" description="Disordered" evidence="5">
    <location>
        <begin position="105"/>
        <end position="125"/>
    </location>
</feature>
<dbReference type="SMART" id="SM00847">
    <property type="entry name" value="HA2"/>
    <property type="match status" value="1"/>
</dbReference>
<dbReference type="AlphaFoldDB" id="A0A368FQS5"/>
<feature type="domain" description="Helicase C-terminal" evidence="6">
    <location>
        <begin position="445"/>
        <end position="607"/>
    </location>
</feature>
<dbReference type="Pfam" id="PF04408">
    <property type="entry name" value="WHD_HA2"/>
    <property type="match status" value="1"/>
</dbReference>
<evidence type="ECO:0000256" key="5">
    <source>
        <dbReference type="SAM" id="MobiDB-lite"/>
    </source>
</evidence>
<proteinExistence type="predicted"/>
<dbReference type="InterPro" id="IPR048333">
    <property type="entry name" value="HA2_WH"/>
</dbReference>
<protein>
    <submittedName>
        <fullName evidence="7">Helicase protein</fullName>
    </submittedName>
</protein>
<organism evidence="7 8">
    <name type="scientific">Ancylostoma caninum</name>
    <name type="common">Dog hookworm</name>
    <dbReference type="NCBI Taxonomy" id="29170"/>
    <lineage>
        <taxon>Eukaryota</taxon>
        <taxon>Metazoa</taxon>
        <taxon>Ecdysozoa</taxon>
        <taxon>Nematoda</taxon>
        <taxon>Chromadorea</taxon>
        <taxon>Rhabditida</taxon>
        <taxon>Rhabditina</taxon>
        <taxon>Rhabditomorpha</taxon>
        <taxon>Strongyloidea</taxon>
        <taxon>Ancylostomatidae</taxon>
        <taxon>Ancylostomatinae</taxon>
        <taxon>Ancylostoma</taxon>
    </lineage>
</organism>
<dbReference type="Proteomes" id="UP000252519">
    <property type="component" value="Unassembled WGS sequence"/>
</dbReference>
<feature type="compositionally biased region" description="Polar residues" evidence="5">
    <location>
        <begin position="216"/>
        <end position="237"/>
    </location>
</feature>
<feature type="region of interest" description="Disordered" evidence="5">
    <location>
        <begin position="140"/>
        <end position="243"/>
    </location>
</feature>